<dbReference type="NCBIfam" id="TIGR00154">
    <property type="entry name" value="ispE"/>
    <property type="match status" value="1"/>
</dbReference>
<organism evidence="8 9">
    <name type="scientific">Fervidobacterium islandicum</name>
    <dbReference type="NCBI Taxonomy" id="2423"/>
    <lineage>
        <taxon>Bacteria</taxon>
        <taxon>Thermotogati</taxon>
        <taxon>Thermotogota</taxon>
        <taxon>Thermotogae</taxon>
        <taxon>Thermotogales</taxon>
        <taxon>Fervidobacteriaceae</taxon>
        <taxon>Fervidobacterium</taxon>
    </lineage>
</organism>
<dbReference type="SUPFAM" id="SSF55060">
    <property type="entry name" value="GHMP Kinase, C-terminal domain"/>
    <property type="match status" value="1"/>
</dbReference>
<evidence type="ECO:0000256" key="4">
    <source>
        <dbReference type="ARBA" id="ARBA00022777"/>
    </source>
</evidence>
<proteinExistence type="inferred from homology"/>
<dbReference type="GO" id="GO:0016114">
    <property type="term" value="P:terpenoid biosynthetic process"/>
    <property type="evidence" value="ECO:0007669"/>
    <property type="project" value="UniProtKB-UniRule"/>
</dbReference>
<feature type="active site" evidence="6">
    <location>
        <position position="132"/>
    </location>
</feature>
<comment type="catalytic activity">
    <reaction evidence="6">
        <text>4-CDP-2-C-methyl-D-erythritol + ATP = 4-CDP-2-C-methyl-D-erythritol 2-phosphate + ADP + H(+)</text>
        <dbReference type="Rhea" id="RHEA:18437"/>
        <dbReference type="ChEBI" id="CHEBI:15378"/>
        <dbReference type="ChEBI" id="CHEBI:30616"/>
        <dbReference type="ChEBI" id="CHEBI:57823"/>
        <dbReference type="ChEBI" id="CHEBI:57919"/>
        <dbReference type="ChEBI" id="CHEBI:456216"/>
        <dbReference type="EC" id="2.7.1.148"/>
    </reaction>
</comment>
<evidence type="ECO:0000256" key="1">
    <source>
        <dbReference type="ARBA" id="ARBA00017473"/>
    </source>
</evidence>
<feature type="domain" description="GHMP kinase N-terminal" evidence="7">
    <location>
        <begin position="77"/>
        <end position="140"/>
    </location>
</feature>
<comment type="function">
    <text evidence="6">Catalyzes the phosphorylation of the position 2 hydroxy group of 4-diphosphocytidyl-2C-methyl-D-erythritol.</text>
</comment>
<dbReference type="PANTHER" id="PTHR43527:SF2">
    <property type="entry name" value="4-DIPHOSPHOCYTIDYL-2-C-METHYL-D-ERYTHRITOL KINASE, CHLOROPLASTIC"/>
    <property type="match status" value="1"/>
</dbReference>
<protein>
    <recommendedName>
        <fullName evidence="1 6">4-diphosphocytidyl-2-C-methyl-D-erythritol kinase</fullName>
        <shortName evidence="6">CMK</shortName>
        <ecNumber evidence="6">2.7.1.148</ecNumber>
    </recommendedName>
    <alternativeName>
        <fullName evidence="6">4-(cytidine-5'-diphospho)-2-C-methyl-D-erythritol kinase</fullName>
    </alternativeName>
</protein>
<name>A0AAI8CN72_FERIS</name>
<dbReference type="EC" id="2.7.1.148" evidence="6"/>
<dbReference type="Gene3D" id="3.30.70.890">
    <property type="entry name" value="GHMP kinase, C-terminal domain"/>
    <property type="match status" value="1"/>
</dbReference>
<evidence type="ECO:0000256" key="6">
    <source>
        <dbReference type="HAMAP-Rule" id="MF_00061"/>
    </source>
</evidence>
<evidence type="ECO:0000313" key="8">
    <source>
        <dbReference type="EMBL" id="AMW33505.1"/>
    </source>
</evidence>
<comment type="similarity">
    <text evidence="6">Belongs to the GHMP kinase family. IspE subfamily.</text>
</comment>
<dbReference type="InterPro" id="IPR036554">
    <property type="entry name" value="GHMP_kinase_C_sf"/>
</dbReference>
<keyword evidence="3 6" id="KW-0547">Nucleotide-binding</keyword>
<dbReference type="HAMAP" id="MF_00061">
    <property type="entry name" value="IspE"/>
    <property type="match status" value="1"/>
</dbReference>
<reference evidence="8 9" key="1">
    <citation type="journal article" date="2015" name="Stand. Genomic Sci.">
        <title>Genome sequence of a native-feather degrading extremely thermophilic Eubacterium, Fervidobacterium islandicum AW-1.</title>
        <authorList>
            <person name="Lee Y.J."/>
            <person name="Jeong H."/>
            <person name="Park G.S."/>
            <person name="Kwak Y."/>
            <person name="Lee S.J."/>
            <person name="Lee S.J."/>
            <person name="Park M.K."/>
            <person name="Kim J.Y."/>
            <person name="Kang H.K."/>
            <person name="Shin J.H."/>
            <person name="Lee D.W."/>
        </authorList>
    </citation>
    <scope>NUCLEOTIDE SEQUENCE [LARGE SCALE GENOMIC DNA]</scope>
    <source>
        <strain evidence="8 9">AW-1</strain>
    </source>
</reference>
<feature type="active site" evidence="6">
    <location>
        <position position="14"/>
    </location>
</feature>
<keyword evidence="2 6" id="KW-0808">Transferase</keyword>
<keyword evidence="5 6" id="KW-0067">ATP-binding</keyword>
<evidence type="ECO:0000256" key="5">
    <source>
        <dbReference type="ARBA" id="ARBA00022840"/>
    </source>
</evidence>
<dbReference type="GO" id="GO:0019288">
    <property type="term" value="P:isopentenyl diphosphate biosynthetic process, methylerythritol 4-phosphate pathway"/>
    <property type="evidence" value="ECO:0007669"/>
    <property type="project" value="UniProtKB-UniRule"/>
</dbReference>
<dbReference type="InterPro" id="IPR020568">
    <property type="entry name" value="Ribosomal_Su5_D2-typ_SF"/>
</dbReference>
<dbReference type="PANTHER" id="PTHR43527">
    <property type="entry name" value="4-DIPHOSPHOCYTIDYL-2-C-METHYL-D-ERYTHRITOL KINASE, CHLOROPLASTIC"/>
    <property type="match status" value="1"/>
</dbReference>
<evidence type="ECO:0000259" key="7">
    <source>
        <dbReference type="Pfam" id="PF00288"/>
    </source>
</evidence>
<dbReference type="PIRSF" id="PIRSF010376">
    <property type="entry name" value="IspE"/>
    <property type="match status" value="1"/>
</dbReference>
<dbReference type="Proteomes" id="UP000093740">
    <property type="component" value="Chromosome"/>
</dbReference>
<evidence type="ECO:0000256" key="3">
    <source>
        <dbReference type="ARBA" id="ARBA00022741"/>
    </source>
</evidence>
<comment type="pathway">
    <text evidence="6">Isoprenoid biosynthesis; isopentenyl diphosphate biosynthesis via DXP pathway; isopentenyl diphosphate from 1-deoxy-D-xylulose 5-phosphate: step 3/6.</text>
</comment>
<dbReference type="RefSeq" id="WP_033191658.1">
    <property type="nucleotide sequence ID" value="NZ_CP014334.2"/>
</dbReference>
<dbReference type="GO" id="GO:0050515">
    <property type="term" value="F:4-(cytidine 5'-diphospho)-2-C-methyl-D-erythritol kinase activity"/>
    <property type="evidence" value="ECO:0007669"/>
    <property type="project" value="UniProtKB-UniRule"/>
</dbReference>
<sequence>MGKGGSVVLRTFAKLNLCLDVLRKREDGFHEIDSLFQTISLFDRMIVKVRQGNGDLKIESNVDIENNIIEKIWSLVGVRDRDVHVLLEKNIPIGAGLGGGSSNAAGFLVALKLFGLISEQEAFELAKAVGSDVPFFLYGGTAIVSGKGEVIKEVEPLEGYDVDVYFPGFSISTKEAYAKLKPEWFGKAPSKAAELYEAYRTRDFEKIKLGTYNIFEKVIPDELLDRIEVLRSENPAALTGSGSAYFVLTPQGKYHFTKKGVEIDAFEED</sequence>
<dbReference type="InterPro" id="IPR006204">
    <property type="entry name" value="GHMP_kinase_N_dom"/>
</dbReference>
<dbReference type="SUPFAM" id="SSF54211">
    <property type="entry name" value="Ribosomal protein S5 domain 2-like"/>
    <property type="match status" value="1"/>
</dbReference>
<dbReference type="KEGG" id="fia:NA23_09890"/>
<dbReference type="InterPro" id="IPR004424">
    <property type="entry name" value="IspE"/>
</dbReference>
<keyword evidence="4 6" id="KW-0418">Kinase</keyword>
<feature type="binding site" evidence="6">
    <location>
        <begin position="92"/>
        <end position="102"/>
    </location>
    <ligand>
        <name>ATP</name>
        <dbReference type="ChEBI" id="CHEBI:30616"/>
    </ligand>
</feature>
<dbReference type="InterPro" id="IPR014721">
    <property type="entry name" value="Ribsml_uS5_D2-typ_fold_subgr"/>
</dbReference>
<gene>
    <name evidence="6 8" type="primary">ispE</name>
    <name evidence="8" type="ORF">NA23_09890</name>
</gene>
<accession>A0AAI8CN72</accession>
<dbReference type="AlphaFoldDB" id="A0AAI8CN72"/>
<keyword evidence="9" id="KW-1185">Reference proteome</keyword>
<dbReference type="Gene3D" id="3.30.230.10">
    <property type="match status" value="1"/>
</dbReference>
<keyword evidence="6" id="KW-0414">Isoprene biosynthesis</keyword>
<evidence type="ECO:0000256" key="2">
    <source>
        <dbReference type="ARBA" id="ARBA00022679"/>
    </source>
</evidence>
<dbReference type="Pfam" id="PF00288">
    <property type="entry name" value="GHMP_kinases_N"/>
    <property type="match status" value="1"/>
</dbReference>
<evidence type="ECO:0000313" key="9">
    <source>
        <dbReference type="Proteomes" id="UP000093740"/>
    </source>
</evidence>
<dbReference type="GO" id="GO:0005524">
    <property type="term" value="F:ATP binding"/>
    <property type="evidence" value="ECO:0007669"/>
    <property type="project" value="UniProtKB-UniRule"/>
</dbReference>
<dbReference type="EMBL" id="CP014334">
    <property type="protein sequence ID" value="AMW33505.1"/>
    <property type="molecule type" value="Genomic_DNA"/>
</dbReference>